<keyword evidence="1" id="KW-0677">Repeat</keyword>
<evidence type="ECO:0008006" key="6">
    <source>
        <dbReference type="Google" id="ProtNLM"/>
    </source>
</evidence>
<dbReference type="GO" id="GO:0003723">
    <property type="term" value="F:RNA binding"/>
    <property type="evidence" value="ECO:0007669"/>
    <property type="project" value="InterPro"/>
</dbReference>
<feature type="repeat" description="PPR" evidence="3">
    <location>
        <begin position="136"/>
        <end position="170"/>
    </location>
</feature>
<feature type="repeat" description="PPR" evidence="3">
    <location>
        <begin position="334"/>
        <end position="368"/>
    </location>
</feature>
<evidence type="ECO:0000256" key="3">
    <source>
        <dbReference type="PROSITE-ProRule" id="PRU00708"/>
    </source>
</evidence>
<dbReference type="PANTHER" id="PTHR47926">
    <property type="entry name" value="PENTATRICOPEPTIDE REPEAT-CONTAINING PROTEIN"/>
    <property type="match status" value="1"/>
</dbReference>
<keyword evidence="2" id="KW-0809">Transit peptide</keyword>
<dbReference type="FunFam" id="1.25.40.10:FF:000090">
    <property type="entry name" value="Pentatricopeptide repeat-containing protein, chloroplastic"/>
    <property type="match status" value="1"/>
</dbReference>
<proteinExistence type="predicted"/>
<dbReference type="InterPro" id="IPR046848">
    <property type="entry name" value="E_motif"/>
</dbReference>
<organism evidence="4">
    <name type="scientific">Oryza glumipatula</name>
    <dbReference type="NCBI Taxonomy" id="40148"/>
    <lineage>
        <taxon>Eukaryota</taxon>
        <taxon>Viridiplantae</taxon>
        <taxon>Streptophyta</taxon>
        <taxon>Embryophyta</taxon>
        <taxon>Tracheophyta</taxon>
        <taxon>Spermatophyta</taxon>
        <taxon>Magnoliopsida</taxon>
        <taxon>Liliopsida</taxon>
        <taxon>Poales</taxon>
        <taxon>Poaceae</taxon>
        <taxon>BOP clade</taxon>
        <taxon>Oryzoideae</taxon>
        <taxon>Oryzeae</taxon>
        <taxon>Oryzinae</taxon>
        <taxon>Oryza</taxon>
    </lineage>
</organism>
<dbReference type="NCBIfam" id="TIGR00756">
    <property type="entry name" value="PPR"/>
    <property type="match status" value="3"/>
</dbReference>
<dbReference type="FunFam" id="1.25.40.10:FF:001815">
    <property type="entry name" value="Putative pentatricopeptide repeat-containing protein At1g56570"/>
    <property type="match status" value="1"/>
</dbReference>
<reference evidence="4" key="1">
    <citation type="submission" date="2013-08" db="EMBL/GenBank/DDBJ databases">
        <title>Oryza genome evolution.</title>
        <authorList>
            <person name="Wing R.A."/>
            <person name="Panaud O."/>
            <person name="Oliveira A.C."/>
        </authorList>
    </citation>
    <scope>NUCLEOTIDE SEQUENCE</scope>
</reference>
<dbReference type="AlphaFoldDB" id="A0A0D9Y777"/>
<dbReference type="Gramene" id="OGLUM01G14020.1">
    <property type="protein sequence ID" value="OGLUM01G14020.1"/>
    <property type="gene ID" value="OGLUM01G14020"/>
</dbReference>
<evidence type="ECO:0000313" key="5">
    <source>
        <dbReference type="Proteomes" id="UP000026961"/>
    </source>
</evidence>
<sequence length="743" mass="81792">MSQKHATTLISSLCSRGAVCHARALFDEMPDRDVVAWTAMLSGYASNGLRREALDVFRRMVAAGAAPNEYTLSSVLTACRGPCAPATAMPLHAVAVRRGVDRMPYVVNALIDSYASLAEGVVDARRLFDALGSGRTAASWTSMIAGYARWGKERTGLRLFKTMLKDGVELSTFACSIALHACTLVMDLCLGQQLHLQCIKKALDVNLAVVNSLIDMYCTCARILDARSLFDGTPDRNLITWNTMIAGYSQCDPLMALQLLLEMNDEPNCFTLTSITSACADLAALRCGKQVHGAVLRRSYSDDLQMGNALVDMYSKCGSITNAKNVFDRMGCKDKFSWTSMIAGYGMNGYGNEAVQLFSSMIHAGVHPDHVVFLNLISSCSHAGLVDEGWNFFRSMINEYNLQPNKEVYGSVVNLLARAGRLREALDLIDMMPFAPDEYVWGALLGASKMHNNVEMGRLAARKITEINPDDVKNYIMLASIYAAGSKWGEYAFTRRSLRGIGSRKEAGISWIELTVAALKFVWQMKYCISCLNTWMMLEDLYQEFLKHITGLHQQPLYFLPAPGLAIHDHPGWHLLHELDIVSRARIHEVVEAVQALASSGGVAVEHVGPVHQSHQVDLVDELQRQRAEPEEVGLAAGRPLGADHQVAPPQRLLHPPPVLVAIPGQPDGRDRRYPLAEAADAVGDGRDLLVEHRCNVDRVEQRPVGLKASLPSWKTKGLGYWSLGKGDHFRFSSGVTSRQNKD</sequence>
<protein>
    <recommendedName>
        <fullName evidence="6">DYW domain-containing protein</fullName>
    </recommendedName>
</protein>
<dbReference type="eggNOG" id="KOG4197">
    <property type="taxonomic scope" value="Eukaryota"/>
</dbReference>
<dbReference type="Pfam" id="PF13041">
    <property type="entry name" value="PPR_2"/>
    <property type="match status" value="2"/>
</dbReference>
<name>A0A0D9Y777_9ORYZ</name>
<dbReference type="Proteomes" id="UP000026961">
    <property type="component" value="Chromosome 1"/>
</dbReference>
<evidence type="ECO:0000256" key="1">
    <source>
        <dbReference type="ARBA" id="ARBA00022737"/>
    </source>
</evidence>
<dbReference type="Pfam" id="PF20431">
    <property type="entry name" value="E_motif"/>
    <property type="match status" value="1"/>
</dbReference>
<evidence type="ECO:0000256" key="2">
    <source>
        <dbReference type="ARBA" id="ARBA00022946"/>
    </source>
</evidence>
<dbReference type="PANTHER" id="PTHR47926:SF448">
    <property type="entry name" value="PENTACOTRIPEPTIDE-REPEAT REGION OF PRORP DOMAIN-CONTAINING PROTEIN"/>
    <property type="match status" value="1"/>
</dbReference>
<feature type="repeat" description="PPR" evidence="3">
    <location>
        <begin position="33"/>
        <end position="67"/>
    </location>
</feature>
<dbReference type="InterPro" id="IPR046960">
    <property type="entry name" value="PPR_At4g14850-like_plant"/>
</dbReference>
<dbReference type="GO" id="GO:0009451">
    <property type="term" value="P:RNA modification"/>
    <property type="evidence" value="ECO:0007669"/>
    <property type="project" value="InterPro"/>
</dbReference>
<accession>A0A0D9Y777</accession>
<dbReference type="InterPro" id="IPR011990">
    <property type="entry name" value="TPR-like_helical_dom_sf"/>
</dbReference>
<dbReference type="Gene3D" id="1.25.40.10">
    <property type="entry name" value="Tetratricopeptide repeat domain"/>
    <property type="match status" value="4"/>
</dbReference>
<reference evidence="4" key="2">
    <citation type="submission" date="2015-04" db="UniProtKB">
        <authorList>
            <consortium name="EnsemblPlants"/>
        </authorList>
    </citation>
    <scope>IDENTIFICATION</scope>
</reference>
<reference evidence="4" key="3">
    <citation type="submission" date="2018-05" db="EMBL/GenBank/DDBJ databases">
        <title>OgluRS3 (Oryza glumaepatula Reference Sequence Version 3).</title>
        <authorList>
            <person name="Zhang J."/>
            <person name="Kudrna D."/>
            <person name="Lee S."/>
            <person name="Talag J."/>
            <person name="Welchert J."/>
            <person name="Wing R.A."/>
        </authorList>
    </citation>
    <scope>NUCLEOTIDE SEQUENCE [LARGE SCALE GENOMIC DNA]</scope>
</reference>
<dbReference type="PROSITE" id="PS51375">
    <property type="entry name" value="PPR"/>
    <property type="match status" value="3"/>
</dbReference>
<dbReference type="STRING" id="40148.A0A0D9Y777"/>
<dbReference type="EnsemblPlants" id="OGLUM01G14020.1">
    <property type="protein sequence ID" value="OGLUM01G14020.1"/>
    <property type="gene ID" value="OGLUM01G14020"/>
</dbReference>
<dbReference type="InterPro" id="IPR002885">
    <property type="entry name" value="PPR_rpt"/>
</dbReference>
<evidence type="ECO:0000313" key="4">
    <source>
        <dbReference type="EnsemblPlants" id="OGLUM01G14020.1"/>
    </source>
</evidence>
<dbReference type="Pfam" id="PF01535">
    <property type="entry name" value="PPR"/>
    <property type="match status" value="4"/>
</dbReference>
<keyword evidence="5" id="KW-1185">Reference proteome</keyword>